<evidence type="ECO:0000256" key="6">
    <source>
        <dbReference type="ARBA" id="ARBA00023136"/>
    </source>
</evidence>
<evidence type="ECO:0000313" key="11">
    <source>
        <dbReference type="EMBL" id="AOZ68317.1"/>
    </source>
</evidence>
<accession>A0A1D9M905</accession>
<evidence type="ECO:0000256" key="8">
    <source>
        <dbReference type="SAM" id="Phobius"/>
    </source>
</evidence>
<dbReference type="Pfam" id="PF13677">
    <property type="entry name" value="MotB_plug"/>
    <property type="match status" value="1"/>
</dbReference>
<dbReference type="Gene3D" id="3.30.1330.60">
    <property type="entry name" value="OmpA-like domain"/>
    <property type="match status" value="1"/>
</dbReference>
<evidence type="ECO:0000313" key="12">
    <source>
        <dbReference type="Proteomes" id="UP000176562"/>
    </source>
</evidence>
<evidence type="ECO:0000256" key="3">
    <source>
        <dbReference type="ARBA" id="ARBA00022475"/>
    </source>
</evidence>
<feature type="compositionally biased region" description="Basic and acidic residues" evidence="7">
    <location>
        <begin position="118"/>
        <end position="130"/>
    </location>
</feature>
<organism evidence="11 12">
    <name type="scientific">Rhodobacter xanthinilyticus</name>
    <dbReference type="NCBI Taxonomy" id="1850250"/>
    <lineage>
        <taxon>Bacteria</taxon>
        <taxon>Pseudomonadati</taxon>
        <taxon>Pseudomonadota</taxon>
        <taxon>Alphaproteobacteria</taxon>
        <taxon>Rhodobacterales</taxon>
        <taxon>Rhodobacter group</taxon>
        <taxon>Rhodobacter</taxon>
    </lineage>
</organism>
<evidence type="ECO:0000259" key="10">
    <source>
        <dbReference type="Pfam" id="PF13677"/>
    </source>
</evidence>
<reference evidence="11 12" key="1">
    <citation type="submission" date="2016-10" db="EMBL/GenBank/DDBJ databases">
        <title>Rhodobacter sp. LPB0142, isolated from sea water.</title>
        <authorList>
            <person name="Kim E."/>
            <person name="Yi H."/>
        </authorList>
    </citation>
    <scope>NUCLEOTIDE SEQUENCE [LARGE SCALE GENOMIC DNA]</scope>
    <source>
        <strain evidence="11 12">LPB0142</strain>
    </source>
</reference>
<evidence type="ECO:0000256" key="2">
    <source>
        <dbReference type="ARBA" id="ARBA00008914"/>
    </source>
</evidence>
<evidence type="ECO:0000256" key="7">
    <source>
        <dbReference type="SAM" id="MobiDB-lite"/>
    </source>
</evidence>
<dbReference type="STRING" id="1850250.LPB142_02470"/>
<comment type="similarity">
    <text evidence="2">Belongs to the MotB family.</text>
</comment>
<keyword evidence="3" id="KW-1003">Cell membrane</keyword>
<protein>
    <submittedName>
        <fullName evidence="11">Chemotaxis protein MotB</fullName>
    </submittedName>
</protein>
<dbReference type="Pfam" id="PF00691">
    <property type="entry name" value="OmpA"/>
    <property type="match status" value="1"/>
</dbReference>
<comment type="subcellular location">
    <subcellularLocation>
        <location evidence="1">Cell membrane</location>
        <topology evidence="1">Single-pass membrane protein</topology>
    </subcellularLocation>
</comment>
<feature type="domain" description="OmpA-like" evidence="9">
    <location>
        <begin position="192"/>
        <end position="278"/>
    </location>
</feature>
<proteinExistence type="inferred from homology"/>
<feature type="transmembrane region" description="Helical" evidence="8">
    <location>
        <begin position="30"/>
        <end position="49"/>
    </location>
</feature>
<evidence type="ECO:0000256" key="5">
    <source>
        <dbReference type="ARBA" id="ARBA00022989"/>
    </source>
</evidence>
<keyword evidence="4 8" id="KW-0812">Transmembrane</keyword>
<evidence type="ECO:0000256" key="4">
    <source>
        <dbReference type="ARBA" id="ARBA00022692"/>
    </source>
</evidence>
<dbReference type="GO" id="GO:0016020">
    <property type="term" value="C:membrane"/>
    <property type="evidence" value="ECO:0007669"/>
    <property type="project" value="UniProtKB-SubCell"/>
</dbReference>
<dbReference type="InterPro" id="IPR006665">
    <property type="entry name" value="OmpA-like"/>
</dbReference>
<keyword evidence="6 8" id="KW-0472">Membrane</keyword>
<dbReference type="AlphaFoldDB" id="A0A1D9M905"/>
<dbReference type="InterPro" id="IPR025713">
    <property type="entry name" value="MotB-like_N_dom"/>
</dbReference>
<evidence type="ECO:0000256" key="1">
    <source>
        <dbReference type="ARBA" id="ARBA00004162"/>
    </source>
</evidence>
<dbReference type="InterPro" id="IPR050330">
    <property type="entry name" value="Bact_OuterMem_StrucFunc"/>
</dbReference>
<dbReference type="KEGG" id="rhp:LPB142_02470"/>
<dbReference type="PANTHER" id="PTHR30329:SF21">
    <property type="entry name" value="LIPOPROTEIN YIAD-RELATED"/>
    <property type="match status" value="1"/>
</dbReference>
<name>A0A1D9M905_9RHOB</name>
<feature type="domain" description="Motility protein B-like N-terminal" evidence="10">
    <location>
        <begin position="14"/>
        <end position="66"/>
    </location>
</feature>
<dbReference type="PANTHER" id="PTHR30329">
    <property type="entry name" value="STATOR ELEMENT OF FLAGELLAR MOTOR COMPLEX"/>
    <property type="match status" value="1"/>
</dbReference>
<dbReference type="SUPFAM" id="SSF103088">
    <property type="entry name" value="OmpA-like"/>
    <property type="match status" value="1"/>
</dbReference>
<dbReference type="RefSeq" id="WP_071165412.1">
    <property type="nucleotide sequence ID" value="NZ_CP017781.1"/>
</dbReference>
<keyword evidence="12" id="KW-1185">Reference proteome</keyword>
<dbReference type="Proteomes" id="UP000176562">
    <property type="component" value="Chromosome"/>
</dbReference>
<dbReference type="EMBL" id="CP017781">
    <property type="protein sequence ID" value="AOZ68317.1"/>
    <property type="molecule type" value="Genomic_DNA"/>
</dbReference>
<feature type="region of interest" description="Disordered" evidence="7">
    <location>
        <begin position="92"/>
        <end position="130"/>
    </location>
</feature>
<evidence type="ECO:0000259" key="9">
    <source>
        <dbReference type="Pfam" id="PF00691"/>
    </source>
</evidence>
<dbReference type="InterPro" id="IPR036737">
    <property type="entry name" value="OmpA-like_sf"/>
</dbReference>
<gene>
    <name evidence="11" type="ORF">LPB142_02470</name>
</gene>
<keyword evidence="5 8" id="KW-1133">Transmembrane helix</keyword>
<sequence>MSARENAAPVIIKRKKVVGGDGHHGGAWKVAYADFVTAMMAFFLLMWLLNATTEKQRKGLADYFNPTIPINRISGGGEGAFGGDSVFSEDQVAQTGTGASAQKPAQERQAKGQQGEAAADKKEEAAKAEETAQLEKAARDLQQALAGVGGESMVTENLARHIVTRVTDEGLIVEFFDLEEEPLFVGETDEPQPVLREISKMLVRVFGLVKNPVALNGYSKSYPEMLRQNPVWDLSLARAQAMRQLLEADGLDKMRVDRVTGFADRRPASQHPMAVRNNRLELILLRNGK</sequence>